<comment type="caution">
    <text evidence="2">The sequence shown here is derived from an EMBL/GenBank/DDBJ whole genome shotgun (WGS) entry which is preliminary data.</text>
</comment>
<dbReference type="PANTHER" id="PTHR43431:SF7">
    <property type="entry name" value="OXIDOREDUCTASE, SHORT CHAIN DEHYDROGENASE_REDUCTASE FAMILY (AFU_ORTHOLOGUE AFUA_5G14000)"/>
    <property type="match status" value="1"/>
</dbReference>
<dbReference type="RefSeq" id="XP_020117553.1">
    <property type="nucleotide sequence ID" value="XM_020262102.1"/>
</dbReference>
<feature type="compositionally biased region" description="Low complexity" evidence="1">
    <location>
        <begin position="314"/>
        <end position="337"/>
    </location>
</feature>
<sequence>MVLDGPSSTSLEPSKDTETWDSPDLESRYASAFPLKINREHLQRPNPLLLYAGFAGPWNWERTVMYRISTQLEMVRGLLRRDPTQTELDAMVEHTSREANTRRIGLPLGLTAGSAHAYYTLRKQLKIPATTSLVEGVQTAWRQAPAADRRQAVFQCGLRFGMWVVFTLGNFAALASYRFTVALSTDPRLVEFREAIRKYAEARMQRLEGYREKTRQRREERDTARHATASAEEQPSSSSSSEVTYGQAQTVYDNSHRQWQTQIPSDISSSSSSSQDFFDDASPTAPEFQKSQALSSSLSNENAWERVRRENASRPRSSASAWRQQTSPAAQSSQSLSEGNIQYSDIQIFRYTEQTPQRNATHMTPSAASLGQYPIMPPVYKVDTSSNMSATKVFAIVAGVGPGTVIFYIQGSSIARKFAQSYPVVVLARNPENYNGVVNEINTSGGQAIGISTDISDAKSVSSAFQKITTELFPDTPLAAAIFNPGGGFVKKPFLELTEEEFSSAYNVQTKGAFLFSQAVLPLLLKGVGNEFPPSLIFTGRRDNREITGATASIRGSATFAPFAASKFGLRALSQSLAREFGPQGVHVAHIIVDGVIDIPRTKHWKNEVEDAKLSPEAIADSYWFLHTQPRTTFAFELDLRPYVEKW</sequence>
<dbReference type="SUPFAM" id="SSF51735">
    <property type="entry name" value="NAD(P)-binding Rossmann-fold domains"/>
    <property type="match status" value="1"/>
</dbReference>
<dbReference type="InterPro" id="IPR036291">
    <property type="entry name" value="NAD(P)-bd_dom_sf"/>
</dbReference>
<feature type="region of interest" description="Disordered" evidence="1">
    <location>
        <begin position="210"/>
        <end position="246"/>
    </location>
</feature>
<evidence type="ECO:0000313" key="2">
    <source>
        <dbReference type="EMBL" id="OKL57432.1"/>
    </source>
</evidence>
<dbReference type="Gene3D" id="3.40.50.720">
    <property type="entry name" value="NAD(P)-binding Rossmann-like Domain"/>
    <property type="match status" value="1"/>
</dbReference>
<evidence type="ECO:0000256" key="1">
    <source>
        <dbReference type="SAM" id="MobiDB-lite"/>
    </source>
</evidence>
<evidence type="ECO:0000313" key="3">
    <source>
        <dbReference type="Proteomes" id="UP000214365"/>
    </source>
</evidence>
<gene>
    <name evidence="2" type="ORF">UA08_07188</name>
</gene>
<feature type="compositionally biased region" description="Polar residues" evidence="1">
    <location>
        <begin position="289"/>
        <end position="302"/>
    </location>
</feature>
<dbReference type="InterPro" id="IPR002347">
    <property type="entry name" value="SDR_fam"/>
</dbReference>
<protein>
    <recommendedName>
        <fullName evidence="4">Oxidoreductase</fullName>
    </recommendedName>
</protein>
<dbReference type="Pfam" id="PF00106">
    <property type="entry name" value="adh_short"/>
    <property type="match status" value="1"/>
</dbReference>
<evidence type="ECO:0008006" key="4">
    <source>
        <dbReference type="Google" id="ProtNLM"/>
    </source>
</evidence>
<dbReference type="PANTHER" id="PTHR43431">
    <property type="entry name" value="OXIDOREDUCTASE, SHORT CHAIN DEHYDROGENASE/REDUCTASE FAMILY (AFU_ORTHOLOGUE AFUA_5G14000)"/>
    <property type="match status" value="1"/>
</dbReference>
<dbReference type="Proteomes" id="UP000214365">
    <property type="component" value="Unassembled WGS sequence"/>
</dbReference>
<feature type="compositionally biased region" description="Polar residues" evidence="1">
    <location>
        <begin position="1"/>
        <end position="12"/>
    </location>
</feature>
<dbReference type="GeneID" id="31006944"/>
<feature type="compositionally biased region" description="Basic and acidic residues" evidence="1">
    <location>
        <begin position="303"/>
        <end position="313"/>
    </location>
</feature>
<organism evidence="2 3">
    <name type="scientific">Talaromyces atroroseus</name>
    <dbReference type="NCBI Taxonomy" id="1441469"/>
    <lineage>
        <taxon>Eukaryota</taxon>
        <taxon>Fungi</taxon>
        <taxon>Dikarya</taxon>
        <taxon>Ascomycota</taxon>
        <taxon>Pezizomycotina</taxon>
        <taxon>Eurotiomycetes</taxon>
        <taxon>Eurotiomycetidae</taxon>
        <taxon>Eurotiales</taxon>
        <taxon>Trichocomaceae</taxon>
        <taxon>Talaromyces</taxon>
        <taxon>Talaromyces sect. Trachyspermi</taxon>
    </lineage>
</organism>
<feature type="compositionally biased region" description="Low complexity" evidence="1">
    <location>
        <begin position="262"/>
        <end position="283"/>
    </location>
</feature>
<dbReference type="AlphaFoldDB" id="A0A225A9K0"/>
<proteinExistence type="predicted"/>
<feature type="compositionally biased region" description="Basic and acidic residues" evidence="1">
    <location>
        <begin position="210"/>
        <end position="225"/>
    </location>
</feature>
<dbReference type="OrthoDB" id="2015447at2759"/>
<dbReference type="STRING" id="1441469.A0A225A9K0"/>
<feature type="region of interest" description="Disordered" evidence="1">
    <location>
        <begin position="1"/>
        <end position="23"/>
    </location>
</feature>
<accession>A0A225A9K0</accession>
<name>A0A225A9K0_TALAT</name>
<keyword evidence="3" id="KW-1185">Reference proteome</keyword>
<dbReference type="EMBL" id="LFMY01000011">
    <property type="protein sequence ID" value="OKL57432.1"/>
    <property type="molecule type" value="Genomic_DNA"/>
</dbReference>
<reference evidence="2 3" key="1">
    <citation type="submission" date="2015-06" db="EMBL/GenBank/DDBJ databases">
        <title>Talaromyces atroroseus IBT 11181 draft genome.</title>
        <authorList>
            <person name="Rasmussen K.B."/>
            <person name="Rasmussen S."/>
            <person name="Petersen B."/>
            <person name="Sicheritz-Ponten T."/>
            <person name="Mortensen U.H."/>
            <person name="Thrane U."/>
        </authorList>
    </citation>
    <scope>NUCLEOTIDE SEQUENCE [LARGE SCALE GENOMIC DNA]</scope>
    <source>
        <strain evidence="2 3">IBT 11181</strain>
    </source>
</reference>
<feature type="region of interest" description="Disordered" evidence="1">
    <location>
        <begin position="258"/>
        <end position="337"/>
    </location>
</feature>